<feature type="transmembrane region" description="Helical" evidence="1">
    <location>
        <begin position="64"/>
        <end position="81"/>
    </location>
</feature>
<feature type="transmembrane region" description="Helical" evidence="1">
    <location>
        <begin position="39"/>
        <end position="58"/>
    </location>
</feature>
<reference evidence="2 3" key="1">
    <citation type="submission" date="2018-06" db="EMBL/GenBank/DDBJ databases">
        <title>Draft Whole-Genome Sequence of the purple photosynthetic bacterium Rhodospeudomonas palustris XCP.</title>
        <authorList>
            <person name="Rayyan A."/>
            <person name="Meyer T.E."/>
            <person name="Kyndt J.A."/>
        </authorList>
    </citation>
    <scope>NUCLEOTIDE SEQUENCE [LARGE SCALE GENOMIC DNA]</scope>
    <source>
        <strain evidence="2 3">XCP</strain>
    </source>
</reference>
<evidence type="ECO:0000256" key="1">
    <source>
        <dbReference type="SAM" id="Phobius"/>
    </source>
</evidence>
<dbReference type="PANTHER" id="PTHR32251:SF17">
    <property type="entry name" value="STEROID 5-ALPHA REDUCTASE C-TERMINAL DOMAIN-CONTAINING PROTEIN"/>
    <property type="match status" value="1"/>
</dbReference>
<keyword evidence="1" id="KW-1133">Transmembrane helix</keyword>
<feature type="transmembrane region" description="Helical" evidence="1">
    <location>
        <begin position="193"/>
        <end position="211"/>
    </location>
</feature>
<dbReference type="RefSeq" id="WP_110787851.1">
    <property type="nucleotide sequence ID" value="NZ_QKQS01000026.1"/>
</dbReference>
<comment type="caution">
    <text evidence="2">The sequence shown here is derived from an EMBL/GenBank/DDBJ whole genome shotgun (WGS) entry which is preliminary data.</text>
</comment>
<feature type="transmembrane region" description="Helical" evidence="1">
    <location>
        <begin position="217"/>
        <end position="236"/>
    </location>
</feature>
<keyword evidence="1" id="KW-0472">Membrane</keyword>
<keyword evidence="1" id="KW-0812">Transmembrane</keyword>
<dbReference type="PROSITE" id="PS50244">
    <property type="entry name" value="S5A_REDUCTASE"/>
    <property type="match status" value="1"/>
</dbReference>
<dbReference type="Proteomes" id="UP000248134">
    <property type="component" value="Unassembled WGS sequence"/>
</dbReference>
<name>A0A323UBJ1_RHOPL</name>
<dbReference type="AlphaFoldDB" id="A0A323UBJ1"/>
<dbReference type="Gene3D" id="1.20.120.1630">
    <property type="match status" value="1"/>
</dbReference>
<accession>A0A323UBJ1</accession>
<dbReference type="Pfam" id="PF06966">
    <property type="entry name" value="DUF1295"/>
    <property type="match status" value="1"/>
</dbReference>
<dbReference type="InterPro" id="IPR010721">
    <property type="entry name" value="UstE-like"/>
</dbReference>
<sequence>MMTVTYLGALAGIAVALAVLMAGAWVVQQRTGNSGWVDTIWTFSLGLTGAASSLWPIGGTAPDARQWLVAVLVAAWSLRLGSHIAARTRHITDDPRYAAYAAQWGADAPKKMFFFLQNQAYGSIPLVFAIFVAAHAPAGSLRLQDYLGVLILIVGIAGEGLADSQLKAFREDPANKGKVCDAGLWGWSRHPNYFFQWFGWLAYPVIAIPFAEPLSYFWGYAALLAPLFMYWILVYVTGIPPLEEQMLQSRGDRYRDYQARTSMFFPLPPRRSGAS</sequence>
<gene>
    <name evidence="2" type="ORF">DNX69_20525</name>
</gene>
<protein>
    <submittedName>
        <fullName evidence="2">Uncharacterized protein</fullName>
    </submittedName>
</protein>
<evidence type="ECO:0000313" key="3">
    <source>
        <dbReference type="Proteomes" id="UP000248134"/>
    </source>
</evidence>
<dbReference type="GO" id="GO:0016020">
    <property type="term" value="C:membrane"/>
    <property type="evidence" value="ECO:0007669"/>
    <property type="project" value="TreeGrafter"/>
</dbReference>
<feature type="transmembrane region" description="Helical" evidence="1">
    <location>
        <begin position="120"/>
        <end position="140"/>
    </location>
</feature>
<evidence type="ECO:0000313" key="2">
    <source>
        <dbReference type="EMBL" id="PZA09741.1"/>
    </source>
</evidence>
<dbReference type="EMBL" id="QKQS01000026">
    <property type="protein sequence ID" value="PZA09741.1"/>
    <property type="molecule type" value="Genomic_DNA"/>
</dbReference>
<feature type="transmembrane region" description="Helical" evidence="1">
    <location>
        <begin position="6"/>
        <end position="27"/>
    </location>
</feature>
<dbReference type="PANTHER" id="PTHR32251">
    <property type="entry name" value="3-OXO-5-ALPHA-STEROID 4-DEHYDROGENASE"/>
    <property type="match status" value="1"/>
</dbReference>
<proteinExistence type="predicted"/>
<dbReference type="OrthoDB" id="9779233at2"/>
<organism evidence="2 3">
    <name type="scientific">Rhodopseudomonas palustris</name>
    <dbReference type="NCBI Taxonomy" id="1076"/>
    <lineage>
        <taxon>Bacteria</taxon>
        <taxon>Pseudomonadati</taxon>
        <taxon>Pseudomonadota</taxon>
        <taxon>Alphaproteobacteria</taxon>
        <taxon>Hyphomicrobiales</taxon>
        <taxon>Nitrobacteraceae</taxon>
        <taxon>Rhodopseudomonas</taxon>
    </lineage>
</organism>